<gene>
    <name evidence="2" type="ORF">ALC57_11664</name>
</gene>
<accession>A0A195DUC4</accession>
<evidence type="ECO:0000313" key="3">
    <source>
        <dbReference type="Proteomes" id="UP000078492"/>
    </source>
</evidence>
<dbReference type="STRING" id="471704.A0A195DUC4"/>
<evidence type="ECO:0000313" key="2">
    <source>
        <dbReference type="EMBL" id="KYN16139.1"/>
    </source>
</evidence>
<dbReference type="AlphaFoldDB" id="A0A195DUC4"/>
<feature type="region of interest" description="Disordered" evidence="1">
    <location>
        <begin position="1"/>
        <end position="24"/>
    </location>
</feature>
<protein>
    <submittedName>
        <fullName evidence="2">Uncharacterized protein</fullName>
    </submittedName>
</protein>
<evidence type="ECO:0000256" key="1">
    <source>
        <dbReference type="SAM" id="MobiDB-lite"/>
    </source>
</evidence>
<dbReference type="EMBL" id="KQ980419">
    <property type="protein sequence ID" value="KYN16139.1"/>
    <property type="molecule type" value="Genomic_DNA"/>
</dbReference>
<keyword evidence="3" id="KW-1185">Reference proteome</keyword>
<feature type="compositionally biased region" description="Basic and acidic residues" evidence="1">
    <location>
        <begin position="1"/>
        <end position="11"/>
    </location>
</feature>
<organism evidence="2 3">
    <name type="scientific">Trachymyrmex cornetzi</name>
    <dbReference type="NCBI Taxonomy" id="471704"/>
    <lineage>
        <taxon>Eukaryota</taxon>
        <taxon>Metazoa</taxon>
        <taxon>Ecdysozoa</taxon>
        <taxon>Arthropoda</taxon>
        <taxon>Hexapoda</taxon>
        <taxon>Insecta</taxon>
        <taxon>Pterygota</taxon>
        <taxon>Neoptera</taxon>
        <taxon>Endopterygota</taxon>
        <taxon>Hymenoptera</taxon>
        <taxon>Apocrita</taxon>
        <taxon>Aculeata</taxon>
        <taxon>Formicoidea</taxon>
        <taxon>Formicidae</taxon>
        <taxon>Myrmicinae</taxon>
        <taxon>Trachymyrmex</taxon>
    </lineage>
</organism>
<proteinExistence type="predicted"/>
<name>A0A195DUC4_9HYME</name>
<reference evidence="2 3" key="1">
    <citation type="submission" date="2015-09" db="EMBL/GenBank/DDBJ databases">
        <title>Trachymyrmex cornetzi WGS genome.</title>
        <authorList>
            <person name="Nygaard S."/>
            <person name="Hu H."/>
            <person name="Boomsma J."/>
            <person name="Zhang G."/>
        </authorList>
    </citation>
    <scope>NUCLEOTIDE SEQUENCE [LARGE SCALE GENOMIC DNA]</scope>
    <source>
        <strain evidence="2">Tcor2-1</strain>
        <tissue evidence="2">Whole body</tissue>
    </source>
</reference>
<sequence length="199" mass="21530">EEEEEEMRRGEGFSALPTAGGPMTDKTSQFFHVVSRRTRQMVVSRVDVTRGYVLARAKAPRLASSCLTSPCLASPRLAPASPRLAAVPRRARKQRVFAACALLRGGLPSPLFAHTHFSTFRISSTDCSPTLTFGNIVSNIAAHCSRTIARFLSAVTHSPDQTRPASTVLVNEVHFGVAAIDALRRHRRGSACSLDSTEG</sequence>
<dbReference type="Proteomes" id="UP000078492">
    <property type="component" value="Unassembled WGS sequence"/>
</dbReference>
<feature type="non-terminal residue" evidence="2">
    <location>
        <position position="1"/>
    </location>
</feature>